<dbReference type="Gene3D" id="1.25.40.10">
    <property type="entry name" value="Tetratricopeptide repeat domain"/>
    <property type="match status" value="1"/>
</dbReference>
<keyword evidence="1" id="KW-0472">Membrane</keyword>
<feature type="transmembrane region" description="Helical" evidence="1">
    <location>
        <begin position="114"/>
        <end position="132"/>
    </location>
</feature>
<dbReference type="InterPro" id="IPR011990">
    <property type="entry name" value="TPR-like_helical_dom_sf"/>
</dbReference>
<dbReference type="SUPFAM" id="SSF48452">
    <property type="entry name" value="TPR-like"/>
    <property type="match status" value="1"/>
</dbReference>
<organism evidence="2 3">
    <name type="scientific">Algoriphagus namhaensis</name>
    <dbReference type="NCBI Taxonomy" id="915353"/>
    <lineage>
        <taxon>Bacteria</taxon>
        <taxon>Pseudomonadati</taxon>
        <taxon>Bacteroidota</taxon>
        <taxon>Cytophagia</taxon>
        <taxon>Cytophagales</taxon>
        <taxon>Cyclobacteriaceae</taxon>
        <taxon>Algoriphagus</taxon>
    </lineage>
</organism>
<feature type="transmembrane region" description="Helical" evidence="1">
    <location>
        <begin position="276"/>
        <end position="294"/>
    </location>
</feature>
<keyword evidence="1" id="KW-0812">Transmembrane</keyword>
<dbReference type="RefSeq" id="WP_377907018.1">
    <property type="nucleotide sequence ID" value="NZ_JBHRZS010000007.1"/>
</dbReference>
<feature type="transmembrane region" description="Helical" evidence="1">
    <location>
        <begin position="387"/>
        <end position="408"/>
    </location>
</feature>
<reference evidence="3" key="1">
    <citation type="journal article" date="2019" name="Int. J. Syst. Evol. Microbiol.">
        <title>The Global Catalogue of Microorganisms (GCM) 10K type strain sequencing project: providing services to taxonomists for standard genome sequencing and annotation.</title>
        <authorList>
            <consortium name="The Broad Institute Genomics Platform"/>
            <consortium name="The Broad Institute Genome Sequencing Center for Infectious Disease"/>
            <person name="Wu L."/>
            <person name="Ma J."/>
        </authorList>
    </citation>
    <scope>NUCLEOTIDE SEQUENCE [LARGE SCALE GENOMIC DNA]</scope>
    <source>
        <strain evidence="3">CCUG 60523</strain>
    </source>
</reference>
<feature type="transmembrane region" description="Helical" evidence="1">
    <location>
        <begin position="12"/>
        <end position="33"/>
    </location>
</feature>
<accession>A0ABV8AXK6</accession>
<evidence type="ECO:0000256" key="1">
    <source>
        <dbReference type="SAM" id="Phobius"/>
    </source>
</evidence>
<dbReference type="EMBL" id="JBHRZS010000007">
    <property type="protein sequence ID" value="MFC3881670.1"/>
    <property type="molecule type" value="Genomic_DNA"/>
</dbReference>
<evidence type="ECO:0000313" key="3">
    <source>
        <dbReference type="Proteomes" id="UP001595805"/>
    </source>
</evidence>
<evidence type="ECO:0000313" key="2">
    <source>
        <dbReference type="EMBL" id="MFC3881670.1"/>
    </source>
</evidence>
<gene>
    <name evidence="2" type="ORF">ACFOSV_15855</name>
</gene>
<sequence length="920" mass="103412">MPEIKTKSTSFIYRNLLLLSIGLGMLALIYVLFFPGADYRIFTSSLFTDTIAVPFDRLDLKGLSIPLEVDNYLVFQEFKVSPALTRSQESLVFGLIFNLLAISGLALFTAFRKLYFVIGGILWILLMTLSNFNGLDIIAPSSNYSLIIIFLGTFLPTILIYIWGQELVYIKRWLIIFLGFVATAFTLFQLSPLPSPELFVSYHILVPAIGFSLIWLIACGHAIVSGIYILLARINQSIGIKISIQFLILSLIYLGILFAILLSLTGEKNLPTPTFNPLYLIAFIGVFGWLGVKIKSETDPELSSKTSVIQAIYLLGFALVLWTVWKLGIDSNEPGVELFKHILVYSQIAFSIFFVVYLLSNFLSIMDSGQAIDKVIYKPYSLPFYHVRIGGLIGLMVLTIYADGIIGVQVNSLSNNVLGDYYYASDQKLEASILYENSWTRYRKNGKAKQSVAQLLFELDQPTLAKQHLEESFAENPQIDNTILLAERLHRENKIFEAVFYLENGLNRFPKSPELANNLALFYTKLGRIADAQETLNSFADPISEANKLALGLKATSAQSDWEAGNTLIEKINTIPAQKLRGQEVKDQDNTILMQNAMAIGNPLLIEATLRNVFTSKSFENTSNDLALLDSLTRDPLYTDYIMSLQETASLRSLASKRIAESVKNLKGLAFRNPGDAAYYLQLSSSILALQLDFDKAAIDLLAALEKGFQNVQNEHLNILRLAGQNEIADSLRVFFELTENSINPAFLAIWADFHELMPQKGLEIWEEITDSESKISFGRRLIQHKSHGLTKSQIQRVAESLTEQDRSNEHLKIFLQNPEFTETSQLEAFMNWLNLGDELSANPYMTPLVLAAADRLSDPLAQYELLNAASEFNRDPILWIQKVNAARKIGLANYASAALEEMKNWIPEDELFKLQMTNF</sequence>
<name>A0ABV8AXK6_9BACT</name>
<dbReference type="Proteomes" id="UP001595805">
    <property type="component" value="Unassembled WGS sequence"/>
</dbReference>
<feature type="transmembrane region" description="Helical" evidence="1">
    <location>
        <begin position="204"/>
        <end position="231"/>
    </location>
</feature>
<keyword evidence="3" id="KW-1185">Reference proteome</keyword>
<keyword evidence="1" id="KW-1133">Transmembrane helix</keyword>
<protein>
    <recommendedName>
        <fullName evidence="4">Tetratricopeptide repeat protein</fullName>
    </recommendedName>
</protein>
<feature type="transmembrane region" description="Helical" evidence="1">
    <location>
        <begin position="345"/>
        <end position="366"/>
    </location>
</feature>
<feature type="transmembrane region" description="Helical" evidence="1">
    <location>
        <begin position="90"/>
        <end position="107"/>
    </location>
</feature>
<feature type="transmembrane region" description="Helical" evidence="1">
    <location>
        <begin position="306"/>
        <end position="325"/>
    </location>
</feature>
<comment type="caution">
    <text evidence="2">The sequence shown here is derived from an EMBL/GenBank/DDBJ whole genome shotgun (WGS) entry which is preliminary data.</text>
</comment>
<feature type="transmembrane region" description="Helical" evidence="1">
    <location>
        <begin position="173"/>
        <end position="192"/>
    </location>
</feature>
<feature type="transmembrane region" description="Helical" evidence="1">
    <location>
        <begin position="144"/>
        <end position="164"/>
    </location>
</feature>
<feature type="transmembrane region" description="Helical" evidence="1">
    <location>
        <begin position="243"/>
        <end position="264"/>
    </location>
</feature>
<evidence type="ECO:0008006" key="4">
    <source>
        <dbReference type="Google" id="ProtNLM"/>
    </source>
</evidence>
<proteinExistence type="predicted"/>